<dbReference type="AlphaFoldDB" id="A0A6J2TU92"/>
<keyword evidence="2" id="KW-1185">Reference proteome</keyword>
<proteinExistence type="predicted"/>
<dbReference type="OrthoDB" id="7849827at2759"/>
<dbReference type="Proteomes" id="UP000504634">
    <property type="component" value="Unplaced"/>
</dbReference>
<organism evidence="2 3">
    <name type="scientific">Drosophila lebanonensis</name>
    <name type="common">Fruit fly</name>
    <name type="synonym">Scaptodrosophila lebanonensis</name>
    <dbReference type="NCBI Taxonomy" id="7225"/>
    <lineage>
        <taxon>Eukaryota</taxon>
        <taxon>Metazoa</taxon>
        <taxon>Ecdysozoa</taxon>
        <taxon>Arthropoda</taxon>
        <taxon>Hexapoda</taxon>
        <taxon>Insecta</taxon>
        <taxon>Pterygota</taxon>
        <taxon>Neoptera</taxon>
        <taxon>Endopterygota</taxon>
        <taxon>Diptera</taxon>
        <taxon>Brachycera</taxon>
        <taxon>Muscomorpha</taxon>
        <taxon>Ephydroidea</taxon>
        <taxon>Drosophilidae</taxon>
        <taxon>Scaptodrosophila</taxon>
    </lineage>
</organism>
<sequence length="72" mass="8251">MSRGFHEAPLLCLLLLIATLALLPPTSTTRVIYFNKPETTTVVDRSMLLDIQSRGCRPGFMRDHHNRCRRIV</sequence>
<name>A0A6J2TU92_DROLE</name>
<dbReference type="GeneID" id="115627900"/>
<feature type="signal peptide" evidence="1">
    <location>
        <begin position="1"/>
        <end position="28"/>
    </location>
</feature>
<keyword evidence="1" id="KW-0732">Signal</keyword>
<evidence type="ECO:0000313" key="3">
    <source>
        <dbReference type="RefSeq" id="XP_030379654.1"/>
    </source>
</evidence>
<protein>
    <submittedName>
        <fullName evidence="3">Uncharacterized protein LOC115627900</fullName>
    </submittedName>
</protein>
<accession>A0A6J2TU92</accession>
<evidence type="ECO:0000313" key="2">
    <source>
        <dbReference type="Proteomes" id="UP000504634"/>
    </source>
</evidence>
<feature type="chain" id="PRO_5026747182" evidence="1">
    <location>
        <begin position="29"/>
        <end position="72"/>
    </location>
</feature>
<reference evidence="3" key="1">
    <citation type="submission" date="2025-08" db="UniProtKB">
        <authorList>
            <consortium name="RefSeq"/>
        </authorList>
    </citation>
    <scope>IDENTIFICATION</scope>
    <source>
        <strain evidence="3">11010-0011.00</strain>
        <tissue evidence="3">Whole body</tissue>
    </source>
</reference>
<gene>
    <name evidence="3" type="primary">LOC115627900</name>
</gene>
<evidence type="ECO:0000256" key="1">
    <source>
        <dbReference type="SAM" id="SignalP"/>
    </source>
</evidence>
<dbReference type="RefSeq" id="XP_030379654.1">
    <property type="nucleotide sequence ID" value="XM_030523794.1"/>
</dbReference>